<dbReference type="EMBL" id="CP029554">
    <property type="protein sequence ID" value="AXE34000.1"/>
    <property type="molecule type" value="Genomic_DNA"/>
</dbReference>
<evidence type="ECO:0008006" key="3">
    <source>
        <dbReference type="Google" id="ProtNLM"/>
    </source>
</evidence>
<dbReference type="RefSeq" id="WP_104945859.1">
    <property type="nucleotide sequence ID" value="NZ_CP029554.1"/>
</dbReference>
<name>A0A344UFF2_9NEIS</name>
<dbReference type="KEGG" id="chrb:DK843_06620"/>
<protein>
    <recommendedName>
        <fullName evidence="3">Phage tail protein</fullName>
    </recommendedName>
</protein>
<dbReference type="InterPro" id="IPR008861">
    <property type="entry name" value="GpX-like"/>
</dbReference>
<organism evidence="1 2">
    <name type="scientific">Chromobacterium phragmitis</name>
    <dbReference type="NCBI Taxonomy" id="2202141"/>
    <lineage>
        <taxon>Bacteria</taxon>
        <taxon>Pseudomonadati</taxon>
        <taxon>Pseudomonadota</taxon>
        <taxon>Betaproteobacteria</taxon>
        <taxon>Neisseriales</taxon>
        <taxon>Chromobacteriaceae</taxon>
        <taxon>Chromobacterium</taxon>
    </lineage>
</organism>
<sequence>MFLNHITREGERWDQIAWRYYGDALAYEQIIAANPHAPLGVALPAGLTLSIPVIEQADLAEELPLWMR</sequence>
<proteinExistence type="predicted"/>
<evidence type="ECO:0000313" key="1">
    <source>
        <dbReference type="EMBL" id="AXE34000.1"/>
    </source>
</evidence>
<reference evidence="1 2" key="1">
    <citation type="submission" date="2018-05" db="EMBL/GenBank/DDBJ databases">
        <title>Genome sequencing, assembly and analysis of the novel insecticidal bacterium, Chromobacterium phragmitis.</title>
        <authorList>
            <person name="Sparks M.E."/>
            <person name="Blackburn M.B."/>
            <person name="Gundersen-Rindal D.E."/>
        </authorList>
    </citation>
    <scope>NUCLEOTIDE SEQUENCE [LARGE SCALE GENOMIC DNA]</scope>
    <source>
        <strain evidence="1">IIBBL 274-1</strain>
    </source>
</reference>
<dbReference type="AlphaFoldDB" id="A0A344UFF2"/>
<evidence type="ECO:0000313" key="2">
    <source>
        <dbReference type="Proteomes" id="UP000252038"/>
    </source>
</evidence>
<gene>
    <name evidence="1" type="ORF">DK843_06620</name>
</gene>
<accession>A0A344UFF2</accession>
<dbReference type="Pfam" id="PF05489">
    <property type="entry name" value="Phage_tail_X"/>
    <property type="match status" value="1"/>
</dbReference>
<dbReference type="Proteomes" id="UP000252038">
    <property type="component" value="Chromosome"/>
</dbReference>